<organism evidence="3 4">
    <name type="scientific">Adineta steineri</name>
    <dbReference type="NCBI Taxonomy" id="433720"/>
    <lineage>
        <taxon>Eukaryota</taxon>
        <taxon>Metazoa</taxon>
        <taxon>Spiralia</taxon>
        <taxon>Gnathifera</taxon>
        <taxon>Rotifera</taxon>
        <taxon>Eurotatoria</taxon>
        <taxon>Bdelloidea</taxon>
        <taxon>Adinetida</taxon>
        <taxon>Adinetidae</taxon>
        <taxon>Adineta</taxon>
    </lineage>
</organism>
<keyword evidence="2" id="KW-0677">Repeat</keyword>
<dbReference type="AlphaFoldDB" id="A0A820DBS1"/>
<comment type="caution">
    <text evidence="3">The sequence shown here is derived from an EMBL/GenBank/DDBJ whole genome shotgun (WGS) entry which is preliminary data.</text>
</comment>
<evidence type="ECO:0000313" key="4">
    <source>
        <dbReference type="Proteomes" id="UP000663844"/>
    </source>
</evidence>
<dbReference type="PANTHER" id="PTHR46344:SF27">
    <property type="entry name" value="KELCH REPEAT SUPERFAMILY PROTEIN"/>
    <property type="match status" value="1"/>
</dbReference>
<dbReference type="PANTHER" id="PTHR46344">
    <property type="entry name" value="OS02G0202900 PROTEIN"/>
    <property type="match status" value="1"/>
</dbReference>
<dbReference type="Pfam" id="PF01344">
    <property type="entry name" value="Kelch_1"/>
    <property type="match status" value="1"/>
</dbReference>
<feature type="non-terminal residue" evidence="3">
    <location>
        <position position="1"/>
    </location>
</feature>
<dbReference type="Gene3D" id="2.120.10.80">
    <property type="entry name" value="Kelch-type beta propeller"/>
    <property type="match status" value="1"/>
</dbReference>
<dbReference type="SMART" id="SM00612">
    <property type="entry name" value="Kelch"/>
    <property type="match status" value="1"/>
</dbReference>
<evidence type="ECO:0000313" key="3">
    <source>
        <dbReference type="EMBL" id="CAF4229533.1"/>
    </source>
</evidence>
<dbReference type="SUPFAM" id="SSF117281">
    <property type="entry name" value="Kelch motif"/>
    <property type="match status" value="1"/>
</dbReference>
<evidence type="ECO:0000256" key="1">
    <source>
        <dbReference type="ARBA" id="ARBA00022441"/>
    </source>
</evidence>
<keyword evidence="1" id="KW-0880">Kelch repeat</keyword>
<dbReference type="InterPro" id="IPR006652">
    <property type="entry name" value="Kelch_1"/>
</dbReference>
<dbReference type="EMBL" id="CAJOAZ010010961">
    <property type="protein sequence ID" value="CAF4229533.1"/>
    <property type="molecule type" value="Genomic_DNA"/>
</dbReference>
<dbReference type="InterPro" id="IPR015915">
    <property type="entry name" value="Kelch-typ_b-propeller"/>
</dbReference>
<dbReference type="Proteomes" id="UP000663844">
    <property type="component" value="Unassembled WGS sequence"/>
</dbReference>
<gene>
    <name evidence="3" type="ORF">OXD698_LOCUS42318</name>
</gene>
<accession>A0A820DBS1</accession>
<evidence type="ECO:0000256" key="2">
    <source>
        <dbReference type="ARBA" id="ARBA00022737"/>
    </source>
</evidence>
<evidence type="ECO:0008006" key="5">
    <source>
        <dbReference type="Google" id="ProtNLM"/>
    </source>
</evidence>
<reference evidence="3" key="1">
    <citation type="submission" date="2021-02" db="EMBL/GenBank/DDBJ databases">
        <authorList>
            <person name="Nowell W R."/>
        </authorList>
    </citation>
    <scope>NUCLEOTIDE SEQUENCE</scope>
</reference>
<proteinExistence type="predicted"/>
<sequence length="92" mass="9340">TTGSMIIAREYHIAVTLANGSILITGGMGSTGILNIAQLYNPSTGAWTTTGNMSIARYIHTASTLADGKVLVAGGYSGGSGSLNSAELYQSI</sequence>
<name>A0A820DBS1_9BILA</name>
<protein>
    <recommendedName>
        <fullName evidence="5">Kelch-like protein</fullName>
    </recommendedName>
</protein>